<dbReference type="Proteomes" id="UP000696280">
    <property type="component" value="Unassembled WGS sequence"/>
</dbReference>
<evidence type="ECO:0000313" key="2">
    <source>
        <dbReference type="Proteomes" id="UP000696280"/>
    </source>
</evidence>
<dbReference type="EMBL" id="CAJVRL010000075">
    <property type="protein sequence ID" value="CAG8956941.1"/>
    <property type="molecule type" value="Genomic_DNA"/>
</dbReference>
<accession>A0A9N9L1K2</accession>
<reference evidence="1" key="1">
    <citation type="submission" date="2021-07" db="EMBL/GenBank/DDBJ databases">
        <authorList>
            <person name="Durling M."/>
        </authorList>
    </citation>
    <scope>NUCLEOTIDE SEQUENCE</scope>
</reference>
<evidence type="ECO:0000313" key="1">
    <source>
        <dbReference type="EMBL" id="CAG8956941.1"/>
    </source>
</evidence>
<gene>
    <name evidence="1" type="ORF">HYFRA_00011992</name>
</gene>
<dbReference type="OrthoDB" id="10586626at2759"/>
<dbReference type="AlphaFoldDB" id="A0A9N9L1K2"/>
<sequence length="482" mass="53899">MACAQWKLRDLPALFPNPAPPSSTLDDTILHDNAIDNRTPRTVQLDHGLQPSRISKPELHEIGRPRLDPYLPAPILHQKQQTSHTGQPAKATYPVAFLPQHLQGLHFSSLPQVLYTSQPRMKTDKDSNETMPHSWDEHFNVSISIAGISYLRPSLQSYWLMRIGTQIPLFNGCEEVAPLQEGYWECIEPLRRDEISPTFPISPVSPVSPSSLELAQSLPHMTAALSPRLPPSARTGATFDPPYTPLSLVKKSLTYSVIPYKGTPFGMSVASDEIQAKTASIRDTPQLFVESSKEIEMAECLRCEEEMEKDACLCPSLRSSISLRVLIFLASKGAGTMWVFLSHDAKNDPANNPRKIFASHAHFYHDFCCEFGHCQIHFVTCEVRKLSKISLRKLLSQLTLLRILVPVYKTVFWVLAQRDDKSTFDDDGMVLIPLDTIDATRKYGTTSQLPSLDLSSTDNMVGSEMQIKFPLACSGSIEFGEH</sequence>
<proteinExistence type="predicted"/>
<organism evidence="1 2">
    <name type="scientific">Hymenoscyphus fraxineus</name>
    <dbReference type="NCBI Taxonomy" id="746836"/>
    <lineage>
        <taxon>Eukaryota</taxon>
        <taxon>Fungi</taxon>
        <taxon>Dikarya</taxon>
        <taxon>Ascomycota</taxon>
        <taxon>Pezizomycotina</taxon>
        <taxon>Leotiomycetes</taxon>
        <taxon>Helotiales</taxon>
        <taxon>Helotiaceae</taxon>
        <taxon>Hymenoscyphus</taxon>
    </lineage>
</organism>
<comment type="caution">
    <text evidence="1">The sequence shown here is derived from an EMBL/GenBank/DDBJ whole genome shotgun (WGS) entry which is preliminary data.</text>
</comment>
<name>A0A9N9L1K2_9HELO</name>
<protein>
    <submittedName>
        <fullName evidence="1">Uncharacterized protein</fullName>
    </submittedName>
</protein>
<keyword evidence="2" id="KW-1185">Reference proteome</keyword>